<feature type="domain" description="SLA1 homology" evidence="2">
    <location>
        <begin position="456"/>
        <end position="511"/>
    </location>
</feature>
<dbReference type="Proteomes" id="UP000317648">
    <property type="component" value="Chromosome"/>
</dbReference>
<feature type="region of interest" description="Disordered" evidence="1">
    <location>
        <begin position="32"/>
        <end position="402"/>
    </location>
</feature>
<feature type="compositionally biased region" description="Low complexity" evidence="1">
    <location>
        <begin position="343"/>
        <end position="371"/>
    </location>
</feature>
<evidence type="ECO:0000313" key="3">
    <source>
        <dbReference type="EMBL" id="QDU96647.1"/>
    </source>
</evidence>
<dbReference type="Pfam" id="PF03983">
    <property type="entry name" value="SHD1"/>
    <property type="match status" value="2"/>
</dbReference>
<feature type="compositionally biased region" description="Low complexity" evidence="1">
    <location>
        <begin position="263"/>
        <end position="275"/>
    </location>
</feature>
<evidence type="ECO:0000313" key="4">
    <source>
        <dbReference type="Proteomes" id="UP000317648"/>
    </source>
</evidence>
<dbReference type="GO" id="GO:0042802">
    <property type="term" value="F:identical protein binding"/>
    <property type="evidence" value="ECO:0007669"/>
    <property type="project" value="InterPro"/>
</dbReference>
<accession>A0A518DXS2</accession>
<dbReference type="RefSeq" id="WP_197442468.1">
    <property type="nucleotide sequence ID" value="NZ_CP036433.1"/>
</dbReference>
<keyword evidence="4" id="KW-1185">Reference proteome</keyword>
<dbReference type="InterPro" id="IPR007131">
    <property type="entry name" value="SHD1"/>
</dbReference>
<dbReference type="GO" id="GO:0043130">
    <property type="term" value="F:ubiquitin binding"/>
    <property type="evidence" value="ECO:0007669"/>
    <property type="project" value="InterPro"/>
</dbReference>
<reference evidence="3 4" key="1">
    <citation type="submission" date="2019-02" db="EMBL/GenBank/DDBJ databases">
        <title>Deep-cultivation of Planctomycetes and their phenomic and genomic characterization uncovers novel biology.</title>
        <authorList>
            <person name="Wiegand S."/>
            <person name="Jogler M."/>
            <person name="Boedeker C."/>
            <person name="Pinto D."/>
            <person name="Vollmers J."/>
            <person name="Rivas-Marin E."/>
            <person name="Kohn T."/>
            <person name="Peeters S.H."/>
            <person name="Heuer A."/>
            <person name="Rast P."/>
            <person name="Oberbeckmann S."/>
            <person name="Bunk B."/>
            <person name="Jeske O."/>
            <person name="Meyerdierks A."/>
            <person name="Storesund J.E."/>
            <person name="Kallscheuer N."/>
            <person name="Luecker S."/>
            <person name="Lage O.M."/>
            <person name="Pohl T."/>
            <person name="Merkel B.J."/>
            <person name="Hornburger P."/>
            <person name="Mueller R.-W."/>
            <person name="Bruemmer F."/>
            <person name="Labrenz M."/>
            <person name="Spormann A.M."/>
            <person name="Op den Camp H."/>
            <person name="Overmann J."/>
            <person name="Amann R."/>
            <person name="Jetten M.S.M."/>
            <person name="Mascher T."/>
            <person name="Medema M.H."/>
            <person name="Devos D.P."/>
            <person name="Kaster A.-K."/>
            <person name="Ovreas L."/>
            <person name="Rohde M."/>
            <person name="Galperin M.Y."/>
            <person name="Jogler C."/>
        </authorList>
    </citation>
    <scope>NUCLEOTIDE SEQUENCE [LARGE SCALE GENOMIC DNA]</scope>
    <source>
        <strain evidence="3 4">Pla85_3_4</strain>
    </source>
</reference>
<feature type="compositionally biased region" description="Low complexity" evidence="1">
    <location>
        <begin position="134"/>
        <end position="144"/>
    </location>
</feature>
<evidence type="ECO:0000256" key="1">
    <source>
        <dbReference type="SAM" id="MobiDB-lite"/>
    </source>
</evidence>
<feature type="compositionally biased region" description="Low complexity" evidence="1">
    <location>
        <begin position="34"/>
        <end position="48"/>
    </location>
</feature>
<proteinExistence type="predicted"/>
<sequence>MGAVWRPWIFLGCATVATIGCGERVDLVADGKPAKPAAEQAEPDAAPSEAEHLVNQQASDDDKLSPPPAPPLESSLTEDASAGQHQEPAAITNRTVAPGGPAMAATDTLPQPPAPPSGGDFGQDDNSFRVQPVPGGITDPPTTSGSGGGFAPLSGSAEAGASDTDPLGGPAAKPPLGDSSLPPMDFGKPGASAPVLGSPGSSAFGSEPAAGTPGLGAPDSAPDFGGPAISAPPTGPLQPGAAPLPAPGGAVKPSPFSPGSRFAPGGAEPGNAPGGDTFTPRTQFPALPPAGSPGGAASDREAPRFGAPGADVPSSPGVGSPAAETPGSFAPGAPDPGLDRPGMDPSSMSGPGVSPSPLGAPGSGLPAEGGPATDSQPRDDKPRDEWTAPGDAPAPVSAEREWWDRSGKFSMRAQLLEETDGHVRLVTADGKRLRIAFDKLSDRDQGFVAAITNPQAMNELRTWKDASGTYAIEGKHLSLADGSLRLEDSNGERFRVEVSQLSEFDQGFLEGMRE</sequence>
<evidence type="ECO:0000259" key="2">
    <source>
        <dbReference type="Pfam" id="PF03983"/>
    </source>
</evidence>
<organism evidence="3 4">
    <name type="scientific">Lignipirellula cremea</name>
    <dbReference type="NCBI Taxonomy" id="2528010"/>
    <lineage>
        <taxon>Bacteria</taxon>
        <taxon>Pseudomonadati</taxon>
        <taxon>Planctomycetota</taxon>
        <taxon>Planctomycetia</taxon>
        <taxon>Pirellulales</taxon>
        <taxon>Pirellulaceae</taxon>
        <taxon>Lignipirellula</taxon>
    </lineage>
</organism>
<feature type="compositionally biased region" description="Low complexity" evidence="1">
    <location>
        <begin position="166"/>
        <end position="177"/>
    </location>
</feature>
<feature type="compositionally biased region" description="Basic and acidic residues" evidence="1">
    <location>
        <begin position="376"/>
        <end position="386"/>
    </location>
</feature>
<dbReference type="AlphaFoldDB" id="A0A518DXS2"/>
<feature type="compositionally biased region" description="Low complexity" evidence="1">
    <location>
        <begin position="237"/>
        <end position="250"/>
    </location>
</feature>
<dbReference type="EMBL" id="CP036433">
    <property type="protein sequence ID" value="QDU96647.1"/>
    <property type="molecule type" value="Genomic_DNA"/>
</dbReference>
<dbReference type="GO" id="GO:0030674">
    <property type="term" value="F:protein-macromolecule adaptor activity"/>
    <property type="evidence" value="ECO:0007669"/>
    <property type="project" value="InterPro"/>
</dbReference>
<feature type="domain" description="SLA1 homology" evidence="2">
    <location>
        <begin position="397"/>
        <end position="453"/>
    </location>
</feature>
<name>A0A518DXS2_9BACT</name>
<dbReference type="PROSITE" id="PS51257">
    <property type="entry name" value="PROKAR_LIPOPROTEIN"/>
    <property type="match status" value="1"/>
</dbReference>
<dbReference type="GO" id="GO:0008092">
    <property type="term" value="F:cytoskeletal protein binding"/>
    <property type="evidence" value="ECO:0007669"/>
    <property type="project" value="InterPro"/>
</dbReference>
<dbReference type="Gene3D" id="2.30.30.700">
    <property type="entry name" value="SLA1 homology domain 1"/>
    <property type="match status" value="2"/>
</dbReference>
<gene>
    <name evidence="3" type="ORF">Pla8534_44680</name>
</gene>
<dbReference type="KEGG" id="lcre:Pla8534_44680"/>
<protein>
    <recommendedName>
        <fullName evidence="2">SLA1 homology domain-containing protein</fullName>
    </recommendedName>
</protein>